<evidence type="ECO:0000256" key="2">
    <source>
        <dbReference type="ARBA" id="ARBA00022857"/>
    </source>
</evidence>
<dbReference type="PANTHER" id="PTHR43490:SF99">
    <property type="entry name" value="SHORT-CHAIN DEHYDROGENASE_REDUCTASE"/>
    <property type="match status" value="1"/>
</dbReference>
<dbReference type="InterPro" id="IPR020904">
    <property type="entry name" value="Sc_DH/Rdtase_CS"/>
</dbReference>
<evidence type="ECO:0000313" key="6">
    <source>
        <dbReference type="Proteomes" id="UP000198546"/>
    </source>
</evidence>
<keyword evidence="6" id="KW-1185">Reference proteome</keyword>
<dbReference type="PRINTS" id="PR00080">
    <property type="entry name" value="SDRFAMILY"/>
</dbReference>
<evidence type="ECO:0000313" key="5">
    <source>
        <dbReference type="EMBL" id="SDE26379.1"/>
    </source>
</evidence>
<dbReference type="PROSITE" id="PS00061">
    <property type="entry name" value="ADH_SHORT"/>
    <property type="match status" value="1"/>
</dbReference>
<dbReference type="PRINTS" id="PR00081">
    <property type="entry name" value="GDHRDH"/>
</dbReference>
<comment type="similarity">
    <text evidence="1 4">Belongs to the short-chain dehydrogenases/reductases (SDR) family.</text>
</comment>
<dbReference type="GO" id="GO:0016491">
    <property type="term" value="F:oxidoreductase activity"/>
    <property type="evidence" value="ECO:0007669"/>
    <property type="project" value="UniProtKB-KW"/>
</dbReference>
<dbReference type="EMBL" id="LT629688">
    <property type="protein sequence ID" value="SDE26379.1"/>
    <property type="molecule type" value="Genomic_DNA"/>
</dbReference>
<dbReference type="PANTHER" id="PTHR43490">
    <property type="entry name" value="(+)-NEOMENTHOL DEHYDROGENASE"/>
    <property type="match status" value="1"/>
</dbReference>
<dbReference type="STRING" id="675864.SAMN04489747_2958"/>
<evidence type="ECO:0000256" key="4">
    <source>
        <dbReference type="RuleBase" id="RU000363"/>
    </source>
</evidence>
<keyword evidence="3" id="KW-0560">Oxidoreductase</keyword>
<dbReference type="Gene3D" id="3.40.50.720">
    <property type="entry name" value="NAD(P)-binding Rossmann-like Domain"/>
    <property type="match status" value="1"/>
</dbReference>
<dbReference type="InterPro" id="IPR036291">
    <property type="entry name" value="NAD(P)-bd_dom_sf"/>
</dbReference>
<dbReference type="InterPro" id="IPR002347">
    <property type="entry name" value="SDR_fam"/>
</dbReference>
<accession>A0A1G7BH55</accession>
<name>A0A1G7BH55_9ACTN</name>
<proteinExistence type="inferred from homology"/>
<sequence>MTVTLITGANKGIGFETARQLRELGHDVWIGARDLGRGEQAAAEIGARAVQLDVTDDESVRAALATIEEADGRLDVLVHNAGILLTGAPDGPSALRSFDTNAVGVVRVTEAALPLLRRSETPNVVVVSSSAGSFWAVNEPSRPESQLSGIAMYSASKAAATMLTVHYAKAHPDIRFNALEPGFTSTDMTSAMGGGRPVQDSARTVVRLATLGADGPTGTFSDEDGELRW</sequence>
<dbReference type="Proteomes" id="UP000198546">
    <property type="component" value="Chromosome i"/>
</dbReference>
<evidence type="ECO:0000256" key="1">
    <source>
        <dbReference type="ARBA" id="ARBA00006484"/>
    </source>
</evidence>
<protein>
    <submittedName>
        <fullName evidence="5">NAD(P)-dependent dehydrogenase, short-chain alcohol dehydrogenase family</fullName>
    </submittedName>
</protein>
<keyword evidence="2" id="KW-0521">NADP</keyword>
<reference evidence="5 6" key="1">
    <citation type="submission" date="2016-10" db="EMBL/GenBank/DDBJ databases">
        <authorList>
            <person name="de Groot N.N."/>
        </authorList>
    </citation>
    <scope>NUCLEOTIDE SEQUENCE [LARGE SCALE GENOMIC DNA]</scope>
    <source>
        <strain evidence="5 6">MON 2.2</strain>
    </source>
</reference>
<dbReference type="OrthoDB" id="9781117at2"/>
<dbReference type="SUPFAM" id="SSF51735">
    <property type="entry name" value="NAD(P)-binding Rossmann-fold domains"/>
    <property type="match status" value="1"/>
</dbReference>
<organism evidence="5 6">
    <name type="scientific">Auraticoccus monumenti</name>
    <dbReference type="NCBI Taxonomy" id="675864"/>
    <lineage>
        <taxon>Bacteria</taxon>
        <taxon>Bacillati</taxon>
        <taxon>Actinomycetota</taxon>
        <taxon>Actinomycetes</taxon>
        <taxon>Propionibacteriales</taxon>
        <taxon>Propionibacteriaceae</taxon>
        <taxon>Auraticoccus</taxon>
    </lineage>
</organism>
<dbReference type="Pfam" id="PF00106">
    <property type="entry name" value="adh_short"/>
    <property type="match status" value="1"/>
</dbReference>
<dbReference type="AlphaFoldDB" id="A0A1G7BH55"/>
<dbReference type="RefSeq" id="WP_090594610.1">
    <property type="nucleotide sequence ID" value="NZ_LT629688.1"/>
</dbReference>
<gene>
    <name evidence="5" type="ORF">SAMN04489747_2958</name>
</gene>
<evidence type="ECO:0000256" key="3">
    <source>
        <dbReference type="ARBA" id="ARBA00023002"/>
    </source>
</evidence>